<sequence>MARHEAPQTADAAPFHPVRLILIILLILFSISMAAQWYGENVTMPRYCQYPGDVIGRVRQVLNEKEPAGEGDRKPYIIAARLMFLVPRHNDEKQNDYILRLQQHIDKQCR</sequence>
<dbReference type="OrthoDB" id="7068841at2"/>
<dbReference type="RefSeq" id="WP_069120676.1">
    <property type="nucleotide sequence ID" value="NZ_MARB01000001.1"/>
</dbReference>
<dbReference type="AlphaFoldDB" id="A0A7Z0VQE2"/>
<dbReference type="EMBL" id="MARB01000001">
    <property type="protein sequence ID" value="ODJ89663.1"/>
    <property type="molecule type" value="Genomic_DNA"/>
</dbReference>
<proteinExistence type="predicted"/>
<comment type="caution">
    <text evidence="2">The sequence shown here is derived from an EMBL/GenBank/DDBJ whole genome shotgun (WGS) entry which is preliminary data.</text>
</comment>
<organism evidence="2 3">
    <name type="scientific">Candidatus Thiodiazotropha endolucinida</name>
    <dbReference type="NCBI Taxonomy" id="1655433"/>
    <lineage>
        <taxon>Bacteria</taxon>
        <taxon>Pseudomonadati</taxon>
        <taxon>Pseudomonadota</taxon>
        <taxon>Gammaproteobacteria</taxon>
        <taxon>Chromatiales</taxon>
        <taxon>Sedimenticolaceae</taxon>
        <taxon>Candidatus Thiodiazotropha</taxon>
    </lineage>
</organism>
<feature type="transmembrane region" description="Helical" evidence="1">
    <location>
        <begin position="20"/>
        <end position="39"/>
    </location>
</feature>
<keyword evidence="1" id="KW-0812">Transmembrane</keyword>
<accession>A0A7Z0VQE2</accession>
<dbReference type="Proteomes" id="UP000094769">
    <property type="component" value="Unassembled WGS sequence"/>
</dbReference>
<name>A0A7Z0VQE2_9GAMM</name>
<keyword evidence="1" id="KW-0472">Membrane</keyword>
<evidence type="ECO:0000313" key="2">
    <source>
        <dbReference type="EMBL" id="ODJ89663.1"/>
    </source>
</evidence>
<reference evidence="2 3" key="1">
    <citation type="submission" date="2016-06" db="EMBL/GenBank/DDBJ databases">
        <title>Genome sequence of endosymbiont of Candidatus Endolucinida thiodiazotropha.</title>
        <authorList>
            <person name="Poehlein A."/>
            <person name="Koenig S."/>
            <person name="Heiden S.E."/>
            <person name="Thuermer A."/>
            <person name="Voget S."/>
            <person name="Daniel R."/>
            <person name="Markert S."/>
            <person name="Gros O."/>
            <person name="Schweder T."/>
        </authorList>
    </citation>
    <scope>NUCLEOTIDE SEQUENCE [LARGE SCALE GENOMIC DNA]</scope>
    <source>
        <strain evidence="2 3">COS</strain>
    </source>
</reference>
<keyword evidence="3" id="KW-1185">Reference proteome</keyword>
<protein>
    <submittedName>
        <fullName evidence="2">Uncharacterized protein</fullName>
    </submittedName>
</protein>
<gene>
    <name evidence="2" type="ORF">CODIS_02230</name>
</gene>
<keyword evidence="1" id="KW-1133">Transmembrane helix</keyword>
<evidence type="ECO:0000313" key="3">
    <source>
        <dbReference type="Proteomes" id="UP000094769"/>
    </source>
</evidence>
<evidence type="ECO:0000256" key="1">
    <source>
        <dbReference type="SAM" id="Phobius"/>
    </source>
</evidence>